<organism evidence="1 2">
    <name type="scientific">Mycolicibacterium litorale</name>
    <dbReference type="NCBI Taxonomy" id="758802"/>
    <lineage>
        <taxon>Bacteria</taxon>
        <taxon>Bacillati</taxon>
        <taxon>Actinomycetota</taxon>
        <taxon>Actinomycetes</taxon>
        <taxon>Mycobacteriales</taxon>
        <taxon>Mycobacteriaceae</taxon>
        <taxon>Mycolicibacterium</taxon>
    </lineage>
</organism>
<sequence length="102" mass="11036">MATKKDAKKATEVTVPVSVPAVKGVNLNDIYRAALTHARDQIPLTAVVEYEVVDTAKEKDARVYNVRISWNDVNDTDEDAVARTIDSLAVPTAIPAQDTALS</sequence>
<dbReference type="Proteomes" id="UP000515734">
    <property type="component" value="Chromosome"/>
</dbReference>
<reference evidence="1 2" key="1">
    <citation type="submission" date="2020-07" db="EMBL/GenBank/DDBJ databases">
        <title>Complete genome sequence of Mycolicibacterium litorale like strain isolated from cardiac implantable electronic device infection.</title>
        <authorList>
            <person name="Fukano H."/>
            <person name="Miyama H."/>
            <person name="Hoshino Y."/>
        </authorList>
    </citation>
    <scope>NUCLEOTIDE SEQUENCE [LARGE SCALE GENOMIC DNA]</scope>
    <source>
        <strain evidence="1 2">NIIDNTM18</strain>
    </source>
</reference>
<dbReference type="RefSeq" id="WP_185292742.1">
    <property type="nucleotide sequence ID" value="NZ_AP023287.1"/>
</dbReference>
<dbReference type="AlphaFoldDB" id="A0A6S6PBG1"/>
<dbReference type="EMBL" id="AP023287">
    <property type="protein sequence ID" value="BCI54957.1"/>
    <property type="molecule type" value="Genomic_DNA"/>
</dbReference>
<evidence type="ECO:0000313" key="1">
    <source>
        <dbReference type="EMBL" id="BCI54957.1"/>
    </source>
</evidence>
<protein>
    <submittedName>
        <fullName evidence="1">Uncharacterized protein</fullName>
    </submittedName>
</protein>
<evidence type="ECO:0000313" key="2">
    <source>
        <dbReference type="Proteomes" id="UP000515734"/>
    </source>
</evidence>
<accession>A0A6S6PBG1</accession>
<gene>
    <name evidence="1" type="ORF">NIIDNTM18_42350</name>
</gene>
<name>A0A6S6PBG1_9MYCO</name>
<proteinExistence type="predicted"/>